<comment type="subcellular location">
    <subcellularLocation>
        <location evidence="2">Cytoplasmic vesicle</location>
        <location evidence="2">COPI-coated vesicle membrane</location>
        <topology evidence="2">Peripheral membrane protein</topology>
        <orientation evidence="2">Cytoplasmic side</orientation>
    </subcellularLocation>
    <subcellularLocation>
        <location evidence="1">Golgi apparatus membrane</location>
        <topology evidence="1">Peripheral membrane protein</topology>
        <orientation evidence="1">Cytoplasmic side</orientation>
    </subcellularLocation>
</comment>
<dbReference type="Gene3D" id="1.25.40.10">
    <property type="entry name" value="Tetratricopeptide repeat domain"/>
    <property type="match status" value="1"/>
</dbReference>
<dbReference type="PANTHER" id="PTHR10805:SF0">
    <property type="entry name" value="COATOMER SUBUNIT EPSILON"/>
    <property type="match status" value="1"/>
</dbReference>
<evidence type="ECO:0000256" key="11">
    <source>
        <dbReference type="ARBA" id="ARBA00023136"/>
    </source>
</evidence>
<evidence type="ECO:0000313" key="14">
    <source>
        <dbReference type="EMBL" id="TKR77787.1"/>
    </source>
</evidence>
<evidence type="ECO:0000256" key="7">
    <source>
        <dbReference type="ARBA" id="ARBA00022490"/>
    </source>
</evidence>
<name>A0A4U5N5E8_STECR</name>
<proteinExistence type="inferred from homology"/>
<evidence type="ECO:0000256" key="4">
    <source>
        <dbReference type="ARBA" id="ARBA00011775"/>
    </source>
</evidence>
<reference evidence="14 15" key="1">
    <citation type="journal article" date="2015" name="Genome Biol.">
        <title>Comparative genomics of Steinernema reveals deeply conserved gene regulatory networks.</title>
        <authorList>
            <person name="Dillman A.R."/>
            <person name="Macchietto M."/>
            <person name="Porter C.F."/>
            <person name="Rogers A."/>
            <person name="Williams B."/>
            <person name="Antoshechkin I."/>
            <person name="Lee M.M."/>
            <person name="Goodwin Z."/>
            <person name="Lu X."/>
            <person name="Lewis E.E."/>
            <person name="Goodrich-Blair H."/>
            <person name="Stock S.P."/>
            <person name="Adams B.J."/>
            <person name="Sternberg P.W."/>
            <person name="Mortazavi A."/>
        </authorList>
    </citation>
    <scope>NUCLEOTIDE SEQUENCE [LARGE SCALE GENOMIC DNA]</scope>
    <source>
        <strain evidence="14 15">ALL</strain>
    </source>
</reference>
<dbReference type="InterPro" id="IPR006822">
    <property type="entry name" value="Coatomer_esu"/>
</dbReference>
<dbReference type="EMBL" id="AZBU02000005">
    <property type="protein sequence ID" value="TKR77787.1"/>
    <property type="molecule type" value="Genomic_DNA"/>
</dbReference>
<dbReference type="InterPro" id="IPR011990">
    <property type="entry name" value="TPR-like_helical_dom_sf"/>
</dbReference>
<evidence type="ECO:0000256" key="12">
    <source>
        <dbReference type="ARBA" id="ARBA00023329"/>
    </source>
</evidence>
<sequence>MRSRVPQCPREDRRGEAGEGCIHVPLLHCPQQDVDRPERDSSFHEDRVARCDSPLRGLHRQPEKRKDIAEEVSQEMNKLPSDDVAYLMAALIFMGEGDIENALRVFHMSESLECIAGSIQCLLKLDRADLATKELRKMQEIDEDATLSQLALAWCNMYVGKDKLNDAFYIYQEMMDKYGANPTLLVSQASCLIQQEKYAEAEKLLMDAQQRDAHNAEVLVNLVACSQFLGKPTEVTNRYMKQLITEFPHHSWSIDYAAKEKLFERVVLETSA</sequence>
<dbReference type="Proteomes" id="UP000298663">
    <property type="component" value="Unassembled WGS sequence"/>
</dbReference>
<evidence type="ECO:0000256" key="5">
    <source>
        <dbReference type="ARBA" id="ARBA00015828"/>
    </source>
</evidence>
<dbReference type="PANTHER" id="PTHR10805">
    <property type="entry name" value="COATOMER SUBUNIT EPSILON"/>
    <property type="match status" value="1"/>
</dbReference>
<dbReference type="STRING" id="34508.A0A4U5N5E8"/>
<dbReference type="GO" id="GO:0000139">
    <property type="term" value="C:Golgi membrane"/>
    <property type="evidence" value="ECO:0007669"/>
    <property type="project" value="UniProtKB-SubCell"/>
</dbReference>
<keyword evidence="8" id="KW-0931">ER-Golgi transport</keyword>
<keyword evidence="7" id="KW-0963">Cytoplasm</keyword>
<evidence type="ECO:0000256" key="9">
    <source>
        <dbReference type="ARBA" id="ARBA00022927"/>
    </source>
</evidence>
<dbReference type="GO" id="GO:0030126">
    <property type="term" value="C:COPI vesicle coat"/>
    <property type="evidence" value="ECO:0007669"/>
    <property type="project" value="TreeGrafter"/>
</dbReference>
<dbReference type="GO" id="GO:0015031">
    <property type="term" value="P:protein transport"/>
    <property type="evidence" value="ECO:0007669"/>
    <property type="project" value="UniProtKB-KW"/>
</dbReference>
<dbReference type="SUPFAM" id="SSF48452">
    <property type="entry name" value="TPR-like"/>
    <property type="match status" value="1"/>
</dbReference>
<keyword evidence="6" id="KW-0813">Transport</keyword>
<keyword evidence="12" id="KW-0968">Cytoplasmic vesicle</keyword>
<keyword evidence="10" id="KW-0333">Golgi apparatus</keyword>
<evidence type="ECO:0000256" key="8">
    <source>
        <dbReference type="ARBA" id="ARBA00022892"/>
    </source>
</evidence>
<evidence type="ECO:0000256" key="13">
    <source>
        <dbReference type="ARBA" id="ARBA00031602"/>
    </source>
</evidence>
<dbReference type="GO" id="GO:0006891">
    <property type="term" value="P:intra-Golgi vesicle-mediated transport"/>
    <property type="evidence" value="ECO:0007669"/>
    <property type="project" value="TreeGrafter"/>
</dbReference>
<evidence type="ECO:0000313" key="15">
    <source>
        <dbReference type="Proteomes" id="UP000298663"/>
    </source>
</evidence>
<dbReference type="OrthoDB" id="310217at2759"/>
<keyword evidence="9" id="KW-0653">Protein transport</keyword>
<evidence type="ECO:0000256" key="6">
    <source>
        <dbReference type="ARBA" id="ARBA00022448"/>
    </source>
</evidence>
<comment type="subunit">
    <text evidence="4">Oligomeric complex that consists of at least the alpha, beta, beta', gamma, delta, epsilon and zeta subunits.</text>
</comment>
<keyword evidence="15" id="KW-1185">Reference proteome</keyword>
<dbReference type="AlphaFoldDB" id="A0A4U5N5E8"/>
<reference evidence="14 15" key="2">
    <citation type="journal article" date="2019" name="G3 (Bethesda)">
        <title>Hybrid Assembly of the Genome of the Entomopathogenic Nematode Steinernema carpocapsae Identifies the X-Chromosome.</title>
        <authorList>
            <person name="Serra L."/>
            <person name="Macchietto M."/>
            <person name="Macias-Munoz A."/>
            <person name="McGill C.J."/>
            <person name="Rodriguez I.M."/>
            <person name="Rodriguez B."/>
            <person name="Murad R."/>
            <person name="Mortazavi A."/>
        </authorList>
    </citation>
    <scope>NUCLEOTIDE SEQUENCE [LARGE SCALE GENOMIC DNA]</scope>
    <source>
        <strain evidence="14 15">ALL</strain>
    </source>
</reference>
<dbReference type="GO" id="GO:0006890">
    <property type="term" value="P:retrograde vesicle-mediated transport, Golgi to endoplasmic reticulum"/>
    <property type="evidence" value="ECO:0007669"/>
    <property type="project" value="InterPro"/>
</dbReference>
<gene>
    <name evidence="14" type="ORF">L596_018699</name>
</gene>
<evidence type="ECO:0000256" key="1">
    <source>
        <dbReference type="ARBA" id="ARBA00004255"/>
    </source>
</evidence>
<evidence type="ECO:0000256" key="2">
    <source>
        <dbReference type="ARBA" id="ARBA00004347"/>
    </source>
</evidence>
<dbReference type="GO" id="GO:0005198">
    <property type="term" value="F:structural molecule activity"/>
    <property type="evidence" value="ECO:0007669"/>
    <property type="project" value="InterPro"/>
</dbReference>
<dbReference type="GO" id="GO:0006888">
    <property type="term" value="P:endoplasmic reticulum to Golgi vesicle-mediated transport"/>
    <property type="evidence" value="ECO:0007669"/>
    <property type="project" value="TreeGrafter"/>
</dbReference>
<accession>A0A4U5N5E8</accession>
<comment type="caution">
    <text evidence="14">The sequence shown here is derived from an EMBL/GenBank/DDBJ whole genome shotgun (WGS) entry which is preliminary data.</text>
</comment>
<keyword evidence="11" id="KW-0472">Membrane</keyword>
<organism evidence="14 15">
    <name type="scientific">Steinernema carpocapsae</name>
    <name type="common">Entomopathogenic nematode</name>
    <dbReference type="NCBI Taxonomy" id="34508"/>
    <lineage>
        <taxon>Eukaryota</taxon>
        <taxon>Metazoa</taxon>
        <taxon>Ecdysozoa</taxon>
        <taxon>Nematoda</taxon>
        <taxon>Chromadorea</taxon>
        <taxon>Rhabditida</taxon>
        <taxon>Tylenchina</taxon>
        <taxon>Panagrolaimomorpha</taxon>
        <taxon>Strongyloidoidea</taxon>
        <taxon>Steinernematidae</taxon>
        <taxon>Steinernema</taxon>
    </lineage>
</organism>
<protein>
    <recommendedName>
        <fullName evidence="5">Coatomer subunit epsilon</fullName>
    </recommendedName>
    <alternativeName>
        <fullName evidence="13">Epsilon-coat protein</fullName>
    </alternativeName>
</protein>
<dbReference type="Pfam" id="PF04733">
    <property type="entry name" value="Coatomer_E"/>
    <property type="match status" value="1"/>
</dbReference>
<evidence type="ECO:0000256" key="10">
    <source>
        <dbReference type="ARBA" id="ARBA00023034"/>
    </source>
</evidence>
<comment type="similarity">
    <text evidence="3">Belongs to the COPE family.</text>
</comment>
<evidence type="ECO:0000256" key="3">
    <source>
        <dbReference type="ARBA" id="ARBA00008827"/>
    </source>
</evidence>